<name>A0ABY6FWX3_9MICC</name>
<keyword evidence="2" id="KW-1185">Reference proteome</keyword>
<protein>
    <submittedName>
        <fullName evidence="1">V-type ATPase subunit</fullName>
    </submittedName>
</protein>
<reference evidence="1" key="1">
    <citation type="submission" date="2022-09" db="EMBL/GenBank/DDBJ databases">
        <authorList>
            <person name="Li D."/>
            <person name="Cheng J."/>
            <person name="Li Y."/>
        </authorList>
    </citation>
    <scope>NUCLEOTIDE SEQUENCE</scope>
    <source>
        <strain evidence="1">DL</strain>
    </source>
</reference>
<dbReference type="EMBL" id="CP106856">
    <property type="protein sequence ID" value="UYB37419.1"/>
    <property type="molecule type" value="Genomic_DNA"/>
</dbReference>
<dbReference type="Proteomes" id="UP001063368">
    <property type="component" value="Chromosome"/>
</dbReference>
<evidence type="ECO:0000313" key="1">
    <source>
        <dbReference type="EMBL" id="UYB37419.1"/>
    </source>
</evidence>
<accession>A0ABY6FWX3</accession>
<proteinExistence type="predicted"/>
<dbReference type="RefSeq" id="WP_263128850.1">
    <property type="nucleotide sequence ID" value="NZ_CP106856.1"/>
</dbReference>
<sequence>MAASVRAKAMARRRAGAGLCREAAALGSLPQALGLFEQTGYGPELIANPNTATERTPARAACAAASGTEVSLAAAQHATRRSVLWQLRVLAGWLPVPGARMVRAAGAVFELGNITVLSRRLRDAESAERDDPLRRRAALPEYFDLGGLATAWPRLARAGTYSELVEALRTSPWGDPGTPQDLADTLTVVWFRRLAASAPQTRRWMVAAAALLAARRVLAVPGTQDTAGGRMEPGNPPEGNRLNTLLQPMIGTAWAEAQDVASFRAALPAAAAGALSGIEDPGELWRAEASLRAQAEEEAFALLRSGLPGPDIAVGAITVLAMDAWRVRAALAAAAAGGGSEVLDAVA</sequence>
<gene>
    <name evidence="1" type="ORF">N9A08_07205</name>
</gene>
<organism evidence="1 2">
    <name type="scientific">Arthrobacter koreensis</name>
    <dbReference type="NCBI Taxonomy" id="199136"/>
    <lineage>
        <taxon>Bacteria</taxon>
        <taxon>Bacillati</taxon>
        <taxon>Actinomycetota</taxon>
        <taxon>Actinomycetes</taxon>
        <taxon>Micrococcales</taxon>
        <taxon>Micrococcaceae</taxon>
        <taxon>Arthrobacter</taxon>
    </lineage>
</organism>
<evidence type="ECO:0000313" key="2">
    <source>
        <dbReference type="Proteomes" id="UP001063368"/>
    </source>
</evidence>